<proteinExistence type="predicted"/>
<protein>
    <submittedName>
        <fullName evidence="2">Uncharacterized protein</fullName>
    </submittedName>
</protein>
<gene>
    <name evidence="2" type="ORF">A3J46_05630</name>
</gene>
<evidence type="ECO:0000256" key="1">
    <source>
        <dbReference type="SAM" id="Phobius"/>
    </source>
</evidence>
<keyword evidence="1" id="KW-0812">Transmembrane</keyword>
<dbReference type="EMBL" id="MGJP01000041">
    <property type="protein sequence ID" value="OGN09222.1"/>
    <property type="molecule type" value="Genomic_DNA"/>
</dbReference>
<sequence>MNIKSFYSTVGVVFSLILVLHLTRIIMGWNAIIGGLEIPMWVSWIAVFVAGFLLYQGYKFRKQL</sequence>
<keyword evidence="1" id="KW-0472">Membrane</keyword>
<dbReference type="Proteomes" id="UP000177167">
    <property type="component" value="Unassembled WGS sequence"/>
</dbReference>
<dbReference type="AlphaFoldDB" id="A0A1F8F7V4"/>
<evidence type="ECO:0000313" key="3">
    <source>
        <dbReference type="Proteomes" id="UP000177167"/>
    </source>
</evidence>
<feature type="transmembrane region" description="Helical" evidence="1">
    <location>
        <begin position="38"/>
        <end position="58"/>
    </location>
</feature>
<feature type="transmembrane region" description="Helical" evidence="1">
    <location>
        <begin position="12"/>
        <end position="32"/>
    </location>
</feature>
<reference evidence="2 3" key="1">
    <citation type="journal article" date="2016" name="Nat. Commun.">
        <title>Thousands of microbial genomes shed light on interconnected biogeochemical processes in an aquifer system.</title>
        <authorList>
            <person name="Anantharaman K."/>
            <person name="Brown C.T."/>
            <person name="Hug L.A."/>
            <person name="Sharon I."/>
            <person name="Castelle C.J."/>
            <person name="Probst A.J."/>
            <person name="Thomas B.C."/>
            <person name="Singh A."/>
            <person name="Wilkins M.J."/>
            <person name="Karaoz U."/>
            <person name="Brodie E.L."/>
            <person name="Williams K.H."/>
            <person name="Hubbard S.S."/>
            <person name="Banfield J.F."/>
        </authorList>
    </citation>
    <scope>NUCLEOTIDE SEQUENCE [LARGE SCALE GENOMIC DNA]</scope>
</reference>
<organism evidence="2 3">
    <name type="scientific">Candidatus Yanofskybacteria bacterium RIFCSPHIGHO2_02_FULL_41_11</name>
    <dbReference type="NCBI Taxonomy" id="1802675"/>
    <lineage>
        <taxon>Bacteria</taxon>
        <taxon>Candidatus Yanofskyibacteriota</taxon>
    </lineage>
</organism>
<accession>A0A1F8F7V4</accession>
<comment type="caution">
    <text evidence="2">The sequence shown here is derived from an EMBL/GenBank/DDBJ whole genome shotgun (WGS) entry which is preliminary data.</text>
</comment>
<keyword evidence="1" id="KW-1133">Transmembrane helix</keyword>
<name>A0A1F8F7V4_9BACT</name>
<evidence type="ECO:0000313" key="2">
    <source>
        <dbReference type="EMBL" id="OGN09222.1"/>
    </source>
</evidence>